<keyword evidence="7" id="KW-0326">Glycosidase</keyword>
<dbReference type="GO" id="GO:0008725">
    <property type="term" value="F:DNA-3-methyladenine glycosylase activity"/>
    <property type="evidence" value="ECO:0007669"/>
    <property type="project" value="TreeGrafter"/>
</dbReference>
<dbReference type="GO" id="GO:0032993">
    <property type="term" value="C:protein-DNA complex"/>
    <property type="evidence" value="ECO:0007669"/>
    <property type="project" value="TreeGrafter"/>
</dbReference>
<comment type="catalytic activity">
    <reaction evidence="1">
        <text>Hydrolysis of alkylated DNA, releasing 3-methyladenine, 3-methylguanine, 7-methylguanine and 7-methyladenine.</text>
        <dbReference type="EC" id="3.2.2.21"/>
    </reaction>
</comment>
<protein>
    <recommendedName>
        <fullName evidence="3">DNA-3-methyladenine glycosylase II</fullName>
        <ecNumber evidence="3">3.2.2.21</ecNumber>
    </recommendedName>
</protein>
<dbReference type="FunFam" id="1.10.340.30:FF:000004">
    <property type="entry name" value="DNA-3-methyladenine glycosylase II"/>
    <property type="match status" value="1"/>
</dbReference>
<reference evidence="7" key="1">
    <citation type="journal article" date="2014" name="Int. J. Syst. Evol. Microbiol.">
        <title>Complete genome sequence of Corynebacterium casei LMG S-19264T (=DSM 44701T), isolated from a smear-ripened cheese.</title>
        <authorList>
            <consortium name="US DOE Joint Genome Institute (JGI-PGF)"/>
            <person name="Walter F."/>
            <person name="Albersmeier A."/>
            <person name="Kalinowski J."/>
            <person name="Ruckert C."/>
        </authorList>
    </citation>
    <scope>NUCLEOTIDE SEQUENCE</scope>
    <source>
        <strain evidence="7">KCTC 42590</strain>
    </source>
</reference>
<dbReference type="Proteomes" id="UP000630923">
    <property type="component" value="Unassembled WGS sequence"/>
</dbReference>
<dbReference type="GO" id="GO:0032131">
    <property type="term" value="F:alkylated DNA binding"/>
    <property type="evidence" value="ECO:0007669"/>
    <property type="project" value="TreeGrafter"/>
</dbReference>
<evidence type="ECO:0000256" key="2">
    <source>
        <dbReference type="ARBA" id="ARBA00010817"/>
    </source>
</evidence>
<dbReference type="Gene3D" id="1.10.340.30">
    <property type="entry name" value="Hypothetical protein, domain 2"/>
    <property type="match status" value="1"/>
</dbReference>
<comment type="similarity">
    <text evidence="2">Belongs to the alkylbase DNA glycosidase AlkA family.</text>
</comment>
<dbReference type="PANTHER" id="PTHR43003">
    <property type="entry name" value="DNA-3-METHYLADENINE GLYCOSYLASE"/>
    <property type="match status" value="1"/>
</dbReference>
<dbReference type="InterPro" id="IPR011257">
    <property type="entry name" value="DNA_glycosylase"/>
</dbReference>
<dbReference type="SUPFAM" id="SSF48150">
    <property type="entry name" value="DNA-glycosylase"/>
    <property type="match status" value="1"/>
</dbReference>
<dbReference type="GO" id="GO:0006307">
    <property type="term" value="P:DNA alkylation repair"/>
    <property type="evidence" value="ECO:0007669"/>
    <property type="project" value="TreeGrafter"/>
</dbReference>
<comment type="caution">
    <text evidence="7">The sequence shown here is derived from an EMBL/GenBank/DDBJ whole genome shotgun (WGS) entry which is preliminary data.</text>
</comment>
<evidence type="ECO:0000259" key="6">
    <source>
        <dbReference type="SMART" id="SM00478"/>
    </source>
</evidence>
<evidence type="ECO:0000256" key="1">
    <source>
        <dbReference type="ARBA" id="ARBA00000086"/>
    </source>
</evidence>
<keyword evidence="4" id="KW-0227">DNA damage</keyword>
<accession>A0A919AKP4</accession>
<dbReference type="EMBL" id="BNCI01000001">
    <property type="protein sequence ID" value="GHF12186.1"/>
    <property type="molecule type" value="Genomic_DNA"/>
</dbReference>
<proteinExistence type="inferred from homology"/>
<organism evidence="7 8">
    <name type="scientific">Kordiimonas sediminis</name>
    <dbReference type="NCBI Taxonomy" id="1735581"/>
    <lineage>
        <taxon>Bacteria</taxon>
        <taxon>Pseudomonadati</taxon>
        <taxon>Pseudomonadota</taxon>
        <taxon>Alphaproteobacteria</taxon>
        <taxon>Kordiimonadales</taxon>
        <taxon>Kordiimonadaceae</taxon>
        <taxon>Kordiimonas</taxon>
    </lineage>
</organism>
<dbReference type="InterPro" id="IPR051912">
    <property type="entry name" value="Alkylbase_DNA_Glycosylase/TA"/>
</dbReference>
<evidence type="ECO:0000313" key="8">
    <source>
        <dbReference type="Proteomes" id="UP000630923"/>
    </source>
</evidence>
<evidence type="ECO:0000256" key="5">
    <source>
        <dbReference type="ARBA" id="ARBA00023204"/>
    </source>
</evidence>
<keyword evidence="8" id="KW-1185">Reference proteome</keyword>
<evidence type="ECO:0000313" key="7">
    <source>
        <dbReference type="EMBL" id="GHF12186.1"/>
    </source>
</evidence>
<dbReference type="InterPro" id="IPR003265">
    <property type="entry name" value="HhH-GPD_domain"/>
</dbReference>
<name>A0A919AKP4_9PROT</name>
<dbReference type="Pfam" id="PF00730">
    <property type="entry name" value="HhH-GPD"/>
    <property type="match status" value="1"/>
</dbReference>
<dbReference type="AlphaFoldDB" id="A0A919AKP4"/>
<dbReference type="CDD" id="cd00056">
    <property type="entry name" value="ENDO3c"/>
    <property type="match status" value="1"/>
</dbReference>
<keyword evidence="5" id="KW-0234">DNA repair</keyword>
<dbReference type="GO" id="GO:0043916">
    <property type="term" value="F:DNA-7-methylguanine glycosylase activity"/>
    <property type="evidence" value="ECO:0007669"/>
    <property type="project" value="TreeGrafter"/>
</dbReference>
<sequence length="209" mass="23026">MIDFSLTSEAIKSRLDAIAENDKHIRAALDHAGYPVERRTDHSFTALLRIIVGQQLSVKAAASIFDRVATLMEGDPAPDKIPALSDETLRGAGLSFQKIRYVRSLAEAVDGGPLDLKALPHMADEEAIDAITSVKGLGRWSAQMYLMFALGREDIWPVDDLAVRVGAGRIIGLEDRPSAKELDLIGEKWRPHRSVIALLSWHYYSNAPL</sequence>
<dbReference type="Gene3D" id="1.10.1670.40">
    <property type="match status" value="1"/>
</dbReference>
<keyword evidence="7" id="KW-0378">Hydrolase</keyword>
<dbReference type="SMART" id="SM00478">
    <property type="entry name" value="ENDO3c"/>
    <property type="match status" value="1"/>
</dbReference>
<dbReference type="RefSeq" id="WP_191249760.1">
    <property type="nucleotide sequence ID" value="NZ_BNCI01000001.1"/>
</dbReference>
<evidence type="ECO:0000256" key="3">
    <source>
        <dbReference type="ARBA" id="ARBA00012000"/>
    </source>
</evidence>
<reference evidence="7" key="2">
    <citation type="submission" date="2020-09" db="EMBL/GenBank/DDBJ databases">
        <authorList>
            <person name="Sun Q."/>
            <person name="Kim S."/>
        </authorList>
    </citation>
    <scope>NUCLEOTIDE SEQUENCE</scope>
    <source>
        <strain evidence="7">KCTC 42590</strain>
    </source>
</reference>
<gene>
    <name evidence="7" type="ORF">GCM10017044_02630</name>
</gene>
<evidence type="ECO:0000256" key="4">
    <source>
        <dbReference type="ARBA" id="ARBA00022763"/>
    </source>
</evidence>
<dbReference type="PANTHER" id="PTHR43003:SF5">
    <property type="entry name" value="DNA-3-METHYLADENINE GLYCOSYLASE"/>
    <property type="match status" value="1"/>
</dbReference>
<dbReference type="GO" id="GO:0005737">
    <property type="term" value="C:cytoplasm"/>
    <property type="evidence" value="ECO:0007669"/>
    <property type="project" value="TreeGrafter"/>
</dbReference>
<dbReference type="EC" id="3.2.2.21" evidence="3"/>
<feature type="domain" description="HhH-GPD" evidence="6">
    <location>
        <begin position="52"/>
        <end position="205"/>
    </location>
</feature>
<dbReference type="GO" id="GO:0006285">
    <property type="term" value="P:base-excision repair, AP site formation"/>
    <property type="evidence" value="ECO:0007669"/>
    <property type="project" value="TreeGrafter"/>
</dbReference>